<feature type="compositionally biased region" description="Basic and acidic residues" evidence="1">
    <location>
        <begin position="1"/>
        <end position="10"/>
    </location>
</feature>
<feature type="region of interest" description="Disordered" evidence="1">
    <location>
        <begin position="1"/>
        <end position="25"/>
    </location>
</feature>
<feature type="compositionally biased region" description="Polar residues" evidence="1">
    <location>
        <begin position="15"/>
        <end position="25"/>
    </location>
</feature>
<evidence type="ECO:0000313" key="4">
    <source>
        <dbReference type="Proteomes" id="UP001147653"/>
    </source>
</evidence>
<keyword evidence="2" id="KW-0472">Membrane</keyword>
<keyword evidence="2" id="KW-0812">Transmembrane</keyword>
<proteinExistence type="predicted"/>
<accession>A0A9X3NAA0</accession>
<dbReference type="RefSeq" id="WP_270027273.1">
    <property type="nucleotide sequence ID" value="NZ_JAPDDP010000043.1"/>
</dbReference>
<dbReference type="EMBL" id="JAPDDP010000043">
    <property type="protein sequence ID" value="MDA0182890.1"/>
    <property type="molecule type" value="Genomic_DNA"/>
</dbReference>
<dbReference type="Proteomes" id="UP001147653">
    <property type="component" value="Unassembled WGS sequence"/>
</dbReference>
<feature type="transmembrane region" description="Helical" evidence="2">
    <location>
        <begin position="44"/>
        <end position="69"/>
    </location>
</feature>
<feature type="transmembrane region" description="Helical" evidence="2">
    <location>
        <begin position="162"/>
        <end position="184"/>
    </location>
</feature>
<reference evidence="3" key="1">
    <citation type="submission" date="2022-10" db="EMBL/GenBank/DDBJ databases">
        <title>The WGS of Solirubrobacter phytolaccae KCTC 29190.</title>
        <authorList>
            <person name="Jiang Z."/>
        </authorList>
    </citation>
    <scope>NUCLEOTIDE SEQUENCE</scope>
    <source>
        <strain evidence="3">KCTC 29190</strain>
    </source>
</reference>
<sequence>MASIDTRKGAVAESDTPNARPTRKNVVQQQREEFGGFSWGADCFGWLVAVGFATLLLALVAATGAAVGLTSADTADASDNATTIGIVGGVLLLVILLAAYYCGGYVAGRMARFNGPRQGLGVWLIGLVVTVALAVAGALFGAEYNVLSDLNLPRIPVGEGSLTTAGLIALAAVLLGTLLAAFAGGKAGTHFHRKVDKVGLA</sequence>
<protein>
    <submittedName>
        <fullName evidence="3">Uncharacterized protein</fullName>
    </submittedName>
</protein>
<feature type="transmembrane region" description="Helical" evidence="2">
    <location>
        <begin position="81"/>
        <end position="108"/>
    </location>
</feature>
<gene>
    <name evidence="3" type="ORF">OJ997_21440</name>
</gene>
<evidence type="ECO:0000313" key="3">
    <source>
        <dbReference type="EMBL" id="MDA0182890.1"/>
    </source>
</evidence>
<keyword evidence="4" id="KW-1185">Reference proteome</keyword>
<name>A0A9X3NAA0_9ACTN</name>
<keyword evidence="2" id="KW-1133">Transmembrane helix</keyword>
<comment type="caution">
    <text evidence="3">The sequence shown here is derived from an EMBL/GenBank/DDBJ whole genome shotgun (WGS) entry which is preliminary data.</text>
</comment>
<feature type="transmembrane region" description="Helical" evidence="2">
    <location>
        <begin position="120"/>
        <end position="142"/>
    </location>
</feature>
<evidence type="ECO:0000256" key="1">
    <source>
        <dbReference type="SAM" id="MobiDB-lite"/>
    </source>
</evidence>
<dbReference type="AlphaFoldDB" id="A0A9X3NAA0"/>
<evidence type="ECO:0000256" key="2">
    <source>
        <dbReference type="SAM" id="Phobius"/>
    </source>
</evidence>
<organism evidence="3 4">
    <name type="scientific">Solirubrobacter phytolaccae</name>
    <dbReference type="NCBI Taxonomy" id="1404360"/>
    <lineage>
        <taxon>Bacteria</taxon>
        <taxon>Bacillati</taxon>
        <taxon>Actinomycetota</taxon>
        <taxon>Thermoleophilia</taxon>
        <taxon>Solirubrobacterales</taxon>
        <taxon>Solirubrobacteraceae</taxon>
        <taxon>Solirubrobacter</taxon>
    </lineage>
</organism>